<evidence type="ECO:0000256" key="1">
    <source>
        <dbReference type="SAM" id="SignalP"/>
    </source>
</evidence>
<dbReference type="AlphaFoldDB" id="A0A4C2A0E2"/>
<gene>
    <name evidence="2" type="ORF">EVAR_100445_1</name>
</gene>
<dbReference type="EMBL" id="BGZK01002291">
    <property type="protein sequence ID" value="GBP92623.1"/>
    <property type="molecule type" value="Genomic_DNA"/>
</dbReference>
<protein>
    <submittedName>
        <fullName evidence="2">Uncharacterized protein</fullName>
    </submittedName>
</protein>
<evidence type="ECO:0000313" key="3">
    <source>
        <dbReference type="Proteomes" id="UP000299102"/>
    </source>
</evidence>
<keyword evidence="1" id="KW-0732">Signal</keyword>
<proteinExistence type="predicted"/>
<accession>A0A4C2A0E2</accession>
<keyword evidence="3" id="KW-1185">Reference proteome</keyword>
<organism evidence="2 3">
    <name type="scientific">Eumeta variegata</name>
    <name type="common">Bagworm moth</name>
    <name type="synonym">Eumeta japonica</name>
    <dbReference type="NCBI Taxonomy" id="151549"/>
    <lineage>
        <taxon>Eukaryota</taxon>
        <taxon>Metazoa</taxon>
        <taxon>Ecdysozoa</taxon>
        <taxon>Arthropoda</taxon>
        <taxon>Hexapoda</taxon>
        <taxon>Insecta</taxon>
        <taxon>Pterygota</taxon>
        <taxon>Neoptera</taxon>
        <taxon>Endopterygota</taxon>
        <taxon>Lepidoptera</taxon>
        <taxon>Glossata</taxon>
        <taxon>Ditrysia</taxon>
        <taxon>Tineoidea</taxon>
        <taxon>Psychidae</taxon>
        <taxon>Oiketicinae</taxon>
        <taxon>Eumeta</taxon>
    </lineage>
</organism>
<reference evidence="2 3" key="1">
    <citation type="journal article" date="2019" name="Commun. Biol.">
        <title>The bagworm genome reveals a unique fibroin gene that provides high tensile strength.</title>
        <authorList>
            <person name="Kono N."/>
            <person name="Nakamura H."/>
            <person name="Ohtoshi R."/>
            <person name="Tomita M."/>
            <person name="Numata K."/>
            <person name="Arakawa K."/>
        </authorList>
    </citation>
    <scope>NUCLEOTIDE SEQUENCE [LARGE SCALE GENOMIC DNA]</scope>
</reference>
<sequence length="76" mass="7535">MKVVEGFALALLYLILVQVTQSFGFFGGPGGYGGGPGWGGPGFGGPGFGGGGFGGGGYGFGWGVPPPPPLPYYYGR</sequence>
<dbReference type="Proteomes" id="UP000299102">
    <property type="component" value="Unassembled WGS sequence"/>
</dbReference>
<comment type="caution">
    <text evidence="2">The sequence shown here is derived from an EMBL/GenBank/DDBJ whole genome shotgun (WGS) entry which is preliminary data.</text>
</comment>
<feature type="chain" id="PRO_5020026484" evidence="1">
    <location>
        <begin position="23"/>
        <end position="76"/>
    </location>
</feature>
<name>A0A4C2A0E2_EUMVA</name>
<feature type="signal peptide" evidence="1">
    <location>
        <begin position="1"/>
        <end position="22"/>
    </location>
</feature>
<evidence type="ECO:0000313" key="2">
    <source>
        <dbReference type="EMBL" id="GBP92623.1"/>
    </source>
</evidence>